<sequence length="226" mass="24377">MEQFTDPSPSEIPRVAIVTGAAQGIGRDIAIRLADDGLDVAVNDIPTKGEQLQELVAEIRLKNRRAMAVLADVSSEDEVIAMIARVVDELGGVDMVANVGVLLVKPLLDTSVDEWERTISINVRGTMLCYKYAAKQMIKQGRGGRIIGNAMFSAYSTSKFGIRGLTQSHEFAPYNITVNAYAPGIINTAMGNCPEVISSLVSYLAKPEAHFITGQTIMVNGGFLME</sequence>
<dbReference type="SUPFAM" id="SSF51735">
    <property type="entry name" value="NAD(P)-binding Rossmann-fold domains"/>
    <property type="match status" value="1"/>
</dbReference>
<reference evidence="2 3" key="1">
    <citation type="journal article" date="2012" name="Science">
        <title>The Paleozoic origin of enzymatic lignin decomposition reconstructed from 31 fungal genomes.</title>
        <authorList>
            <person name="Floudas D."/>
            <person name="Binder M."/>
            <person name="Riley R."/>
            <person name="Barry K."/>
            <person name="Blanchette R.A."/>
            <person name="Henrissat B."/>
            <person name="Martinez A.T."/>
            <person name="Otillar R."/>
            <person name="Spatafora J.W."/>
            <person name="Yadav J.S."/>
            <person name="Aerts A."/>
            <person name="Benoit I."/>
            <person name="Boyd A."/>
            <person name="Carlson A."/>
            <person name="Copeland A."/>
            <person name="Coutinho P.M."/>
            <person name="de Vries R.P."/>
            <person name="Ferreira P."/>
            <person name="Findley K."/>
            <person name="Foster B."/>
            <person name="Gaskell J."/>
            <person name="Glotzer D."/>
            <person name="Gorecki P."/>
            <person name="Heitman J."/>
            <person name="Hesse C."/>
            <person name="Hori C."/>
            <person name="Igarashi K."/>
            <person name="Jurgens J.A."/>
            <person name="Kallen N."/>
            <person name="Kersten P."/>
            <person name="Kohler A."/>
            <person name="Kuees U."/>
            <person name="Kumar T.K.A."/>
            <person name="Kuo A."/>
            <person name="LaButti K."/>
            <person name="Larrondo L.F."/>
            <person name="Lindquist E."/>
            <person name="Ling A."/>
            <person name="Lombard V."/>
            <person name="Lucas S."/>
            <person name="Lundell T."/>
            <person name="Martin R."/>
            <person name="McLaughlin D.J."/>
            <person name="Morgenstern I."/>
            <person name="Morin E."/>
            <person name="Murat C."/>
            <person name="Nagy L.G."/>
            <person name="Nolan M."/>
            <person name="Ohm R.A."/>
            <person name="Patyshakuliyeva A."/>
            <person name="Rokas A."/>
            <person name="Ruiz-Duenas F.J."/>
            <person name="Sabat G."/>
            <person name="Salamov A."/>
            <person name="Samejima M."/>
            <person name="Schmutz J."/>
            <person name="Slot J.C."/>
            <person name="St John F."/>
            <person name="Stenlid J."/>
            <person name="Sun H."/>
            <person name="Sun S."/>
            <person name="Syed K."/>
            <person name="Tsang A."/>
            <person name="Wiebenga A."/>
            <person name="Young D."/>
            <person name="Pisabarro A."/>
            <person name="Eastwood D.C."/>
            <person name="Martin F."/>
            <person name="Cullen D."/>
            <person name="Grigoriev I.V."/>
            <person name="Hibbett D.S."/>
        </authorList>
    </citation>
    <scope>NUCLEOTIDE SEQUENCE [LARGE SCALE GENOMIC DNA]</scope>
    <source>
        <strain evidence="2 3">MD-104</strain>
    </source>
</reference>
<dbReference type="InterPro" id="IPR002347">
    <property type="entry name" value="SDR_fam"/>
</dbReference>
<dbReference type="InterPro" id="IPR036291">
    <property type="entry name" value="NAD(P)-bd_dom_sf"/>
</dbReference>
<protein>
    <submittedName>
        <fullName evidence="2">NAD(P)-binding protein</fullName>
    </submittedName>
</protein>
<dbReference type="PRINTS" id="PR00081">
    <property type="entry name" value="GDHRDH"/>
</dbReference>
<dbReference type="AlphaFoldDB" id="A0A2H3JPH1"/>
<evidence type="ECO:0000313" key="2">
    <source>
        <dbReference type="EMBL" id="PCH44090.1"/>
    </source>
</evidence>
<dbReference type="GO" id="GO:0006633">
    <property type="term" value="P:fatty acid biosynthetic process"/>
    <property type="evidence" value="ECO:0007669"/>
    <property type="project" value="TreeGrafter"/>
</dbReference>
<dbReference type="OMA" id="LIGAWNT"/>
<dbReference type="STRING" id="742152.A0A2H3JPH1"/>
<dbReference type="Pfam" id="PF00106">
    <property type="entry name" value="adh_short"/>
    <property type="match status" value="1"/>
</dbReference>
<name>A0A2H3JPH1_WOLCO</name>
<evidence type="ECO:0000256" key="1">
    <source>
        <dbReference type="ARBA" id="ARBA00006484"/>
    </source>
</evidence>
<dbReference type="PANTHER" id="PTHR42760">
    <property type="entry name" value="SHORT-CHAIN DEHYDROGENASES/REDUCTASES FAMILY MEMBER"/>
    <property type="match status" value="1"/>
</dbReference>
<accession>A0A2H3JPH1</accession>
<dbReference type="OrthoDB" id="498125at2759"/>
<dbReference type="PANTHER" id="PTHR42760:SF121">
    <property type="entry name" value="3-OXOACYL-(ACYL-CARRIER-PROTEIN) REDUCTASE"/>
    <property type="match status" value="1"/>
</dbReference>
<dbReference type="EMBL" id="KB468157">
    <property type="protein sequence ID" value="PCH44090.1"/>
    <property type="molecule type" value="Genomic_DNA"/>
</dbReference>
<gene>
    <name evidence="2" type="ORF">WOLCODRAFT_77133</name>
</gene>
<evidence type="ECO:0000313" key="3">
    <source>
        <dbReference type="Proteomes" id="UP000218811"/>
    </source>
</evidence>
<organism evidence="2 3">
    <name type="scientific">Wolfiporia cocos (strain MD-104)</name>
    <name type="common">Brown rot fungus</name>
    <dbReference type="NCBI Taxonomy" id="742152"/>
    <lineage>
        <taxon>Eukaryota</taxon>
        <taxon>Fungi</taxon>
        <taxon>Dikarya</taxon>
        <taxon>Basidiomycota</taxon>
        <taxon>Agaricomycotina</taxon>
        <taxon>Agaricomycetes</taxon>
        <taxon>Polyporales</taxon>
        <taxon>Phaeolaceae</taxon>
        <taxon>Wolfiporia</taxon>
    </lineage>
</organism>
<keyword evidence="3" id="KW-1185">Reference proteome</keyword>
<proteinExistence type="inferred from homology"/>
<dbReference type="Gene3D" id="3.40.50.720">
    <property type="entry name" value="NAD(P)-binding Rossmann-like Domain"/>
    <property type="match status" value="1"/>
</dbReference>
<dbReference type="GO" id="GO:0016616">
    <property type="term" value="F:oxidoreductase activity, acting on the CH-OH group of donors, NAD or NADP as acceptor"/>
    <property type="evidence" value="ECO:0007669"/>
    <property type="project" value="TreeGrafter"/>
</dbReference>
<dbReference type="GO" id="GO:0048038">
    <property type="term" value="F:quinone binding"/>
    <property type="evidence" value="ECO:0007669"/>
    <property type="project" value="TreeGrafter"/>
</dbReference>
<comment type="similarity">
    <text evidence="1">Belongs to the short-chain dehydrogenases/reductases (SDR) family.</text>
</comment>
<dbReference type="Proteomes" id="UP000218811">
    <property type="component" value="Unassembled WGS sequence"/>
</dbReference>